<evidence type="ECO:0000313" key="6">
    <source>
        <dbReference type="EMBL" id="EPX85765.1"/>
    </source>
</evidence>
<name>S9S6D9_9RHOB</name>
<protein>
    <submittedName>
        <fullName evidence="6">Cytochrome c, mono-and diheme variant</fullName>
    </submittedName>
</protein>
<evidence type="ECO:0000256" key="2">
    <source>
        <dbReference type="ARBA" id="ARBA00022723"/>
    </source>
</evidence>
<comment type="caution">
    <text evidence="6">The sequence shown here is derived from an EMBL/GenBank/DDBJ whole genome shotgun (WGS) entry which is preliminary data.</text>
</comment>
<dbReference type="GO" id="GO:0009055">
    <property type="term" value="F:electron transfer activity"/>
    <property type="evidence" value="ECO:0007669"/>
    <property type="project" value="InterPro"/>
</dbReference>
<reference evidence="6 7" key="1">
    <citation type="journal article" date="2013" name="Stand. Genomic Sci.">
        <title>Genome sequence of the reddish-pigmented Rubellimicrobium thermophilum type strain (DSM 16684(T)), a member of the Roseobacter clade.</title>
        <authorList>
            <person name="Fiebig A."/>
            <person name="Riedel T."/>
            <person name="Gronow S."/>
            <person name="Petersen J."/>
            <person name="Klenk H.P."/>
            <person name="Goker M."/>
        </authorList>
    </citation>
    <scope>NUCLEOTIDE SEQUENCE [LARGE SCALE GENOMIC DNA]</scope>
    <source>
        <strain evidence="6 7">DSM 16684</strain>
    </source>
</reference>
<dbReference type="SUPFAM" id="SSF46626">
    <property type="entry name" value="Cytochrome c"/>
    <property type="match status" value="2"/>
</dbReference>
<evidence type="ECO:0000256" key="3">
    <source>
        <dbReference type="ARBA" id="ARBA00023004"/>
    </source>
</evidence>
<organism evidence="6 7">
    <name type="scientific">Rubellimicrobium thermophilum DSM 16684</name>
    <dbReference type="NCBI Taxonomy" id="1123069"/>
    <lineage>
        <taxon>Bacteria</taxon>
        <taxon>Pseudomonadati</taxon>
        <taxon>Pseudomonadota</taxon>
        <taxon>Alphaproteobacteria</taxon>
        <taxon>Rhodobacterales</taxon>
        <taxon>Roseobacteraceae</taxon>
        <taxon>Rubellimicrobium</taxon>
    </lineage>
</organism>
<keyword evidence="2 4" id="KW-0479">Metal-binding</keyword>
<dbReference type="AlphaFoldDB" id="S9S6D9"/>
<dbReference type="HOGENOM" id="CLU_121408_0_0_5"/>
<dbReference type="InterPro" id="IPR009056">
    <property type="entry name" value="Cyt_c-like_dom"/>
</dbReference>
<sequence length="145" mass="15258">MGDIVHTVAHGIRNDQSPEARWSQMPAFGDMLPRAEIEALTHHVLAMSGQEHDAALAAQGAGLFADNCASCHGEAGTGQREIGAPDLTDAVWLYGGTPDRIRETITAGRFGVMPAWSEAFRPGTGLSEAEILAVAAYVHHLGGGE</sequence>
<evidence type="ECO:0000259" key="5">
    <source>
        <dbReference type="PROSITE" id="PS51007"/>
    </source>
</evidence>
<dbReference type="Gene3D" id="1.10.760.10">
    <property type="entry name" value="Cytochrome c-like domain"/>
    <property type="match status" value="1"/>
</dbReference>
<keyword evidence="3 4" id="KW-0408">Iron</keyword>
<keyword evidence="1 4" id="KW-0349">Heme</keyword>
<dbReference type="PROSITE" id="PS51007">
    <property type="entry name" value="CYTC"/>
    <property type="match status" value="1"/>
</dbReference>
<evidence type="ECO:0000256" key="1">
    <source>
        <dbReference type="ARBA" id="ARBA00022617"/>
    </source>
</evidence>
<dbReference type="PANTHER" id="PTHR33751">
    <property type="entry name" value="CBB3-TYPE CYTOCHROME C OXIDASE SUBUNIT FIXP"/>
    <property type="match status" value="1"/>
</dbReference>
<gene>
    <name evidence="6" type="ORF">ruthe_01694</name>
</gene>
<dbReference type="InterPro" id="IPR036909">
    <property type="entry name" value="Cyt_c-like_dom_sf"/>
</dbReference>
<evidence type="ECO:0000313" key="7">
    <source>
        <dbReference type="Proteomes" id="UP000015346"/>
    </source>
</evidence>
<dbReference type="GO" id="GO:0020037">
    <property type="term" value="F:heme binding"/>
    <property type="evidence" value="ECO:0007669"/>
    <property type="project" value="InterPro"/>
</dbReference>
<proteinExistence type="predicted"/>
<dbReference type="EMBL" id="AOLV01000013">
    <property type="protein sequence ID" value="EPX85765.1"/>
    <property type="molecule type" value="Genomic_DNA"/>
</dbReference>
<accession>S9S6D9</accession>
<dbReference type="Proteomes" id="UP000015346">
    <property type="component" value="Unassembled WGS sequence"/>
</dbReference>
<dbReference type="GO" id="GO:0046872">
    <property type="term" value="F:metal ion binding"/>
    <property type="evidence" value="ECO:0007669"/>
    <property type="project" value="UniProtKB-KW"/>
</dbReference>
<dbReference type="STRING" id="1123069.ruthe_01694"/>
<dbReference type="Pfam" id="PF00034">
    <property type="entry name" value="Cytochrom_C"/>
    <property type="match status" value="1"/>
</dbReference>
<feature type="domain" description="Cytochrome c" evidence="5">
    <location>
        <begin position="55"/>
        <end position="142"/>
    </location>
</feature>
<keyword evidence="7" id="KW-1185">Reference proteome</keyword>
<evidence type="ECO:0000256" key="4">
    <source>
        <dbReference type="PROSITE-ProRule" id="PRU00433"/>
    </source>
</evidence>
<dbReference type="PANTHER" id="PTHR33751:SF1">
    <property type="entry name" value="CBB3-TYPE CYTOCHROME C OXIDASE SUBUNIT FIXP"/>
    <property type="match status" value="1"/>
</dbReference>
<dbReference type="InterPro" id="IPR050597">
    <property type="entry name" value="Cytochrome_c_Oxidase_Subunit"/>
</dbReference>
<dbReference type="PATRIC" id="fig|1123069.3.peg.1663"/>